<sequence>MVYSPTFLTFHFFYLTWFFLCTLQEKRKEKEVVIATIDKHHFSPLCFSSSFFRHISILFYHTSFIYFSIPICVPTRSNILSFSYVRKPYLQFPAPLPFTLNLCYSLQFFSPQICNIFSFSFNCFSVALFAKRFAHHTSSFCFINFPEIVFSFTIFFLFNCFCFALPYELFTPRLFIKLFPSPNSFLPYFSLFFPFRTVLPILTWFTTPSNSSLHEC</sequence>
<keyword evidence="1" id="KW-0472">Membrane</keyword>
<protein>
    <submittedName>
        <fullName evidence="2">Uncharacterized protein</fullName>
    </submittedName>
</protein>
<comment type="caution">
    <text evidence="2">The sequence shown here is derived from an EMBL/GenBank/DDBJ whole genome shotgun (WGS) entry which is preliminary data.</text>
</comment>
<evidence type="ECO:0000256" key="1">
    <source>
        <dbReference type="SAM" id="Phobius"/>
    </source>
</evidence>
<dbReference type="Proteomes" id="UP000597762">
    <property type="component" value="Unassembled WGS sequence"/>
</dbReference>
<feature type="transmembrane region" description="Helical" evidence="1">
    <location>
        <begin position="186"/>
        <end position="205"/>
    </location>
</feature>
<dbReference type="EMBL" id="CAHIKZ030000456">
    <property type="protein sequence ID" value="CAE1175238.1"/>
    <property type="molecule type" value="Genomic_DNA"/>
</dbReference>
<keyword evidence="1" id="KW-1133">Transmembrane helix</keyword>
<evidence type="ECO:0000313" key="3">
    <source>
        <dbReference type="Proteomes" id="UP000597762"/>
    </source>
</evidence>
<evidence type="ECO:0000313" key="2">
    <source>
        <dbReference type="EMBL" id="CAE1175238.1"/>
    </source>
</evidence>
<accession>A0A812BB87</accession>
<feature type="transmembrane region" description="Helical" evidence="1">
    <location>
        <begin position="6"/>
        <end position="23"/>
    </location>
</feature>
<keyword evidence="1" id="KW-0812">Transmembrane</keyword>
<dbReference type="AlphaFoldDB" id="A0A812BB87"/>
<keyword evidence="3" id="KW-1185">Reference proteome</keyword>
<feature type="transmembrane region" description="Helical" evidence="1">
    <location>
        <begin position="142"/>
        <end position="166"/>
    </location>
</feature>
<name>A0A812BB87_ACAPH</name>
<reference evidence="2" key="1">
    <citation type="submission" date="2021-01" db="EMBL/GenBank/DDBJ databases">
        <authorList>
            <person name="Li R."/>
            <person name="Bekaert M."/>
        </authorList>
    </citation>
    <scope>NUCLEOTIDE SEQUENCE</scope>
    <source>
        <strain evidence="2">Farmed</strain>
    </source>
</reference>
<proteinExistence type="predicted"/>
<feature type="transmembrane region" description="Helical" evidence="1">
    <location>
        <begin position="57"/>
        <end position="84"/>
    </location>
</feature>
<gene>
    <name evidence="2" type="ORF">SPHA_13514</name>
</gene>
<organism evidence="2 3">
    <name type="scientific">Acanthosepion pharaonis</name>
    <name type="common">Pharaoh cuttlefish</name>
    <name type="synonym">Sepia pharaonis</name>
    <dbReference type="NCBI Taxonomy" id="158019"/>
    <lineage>
        <taxon>Eukaryota</taxon>
        <taxon>Metazoa</taxon>
        <taxon>Spiralia</taxon>
        <taxon>Lophotrochozoa</taxon>
        <taxon>Mollusca</taxon>
        <taxon>Cephalopoda</taxon>
        <taxon>Coleoidea</taxon>
        <taxon>Decapodiformes</taxon>
        <taxon>Sepiida</taxon>
        <taxon>Sepiina</taxon>
        <taxon>Sepiidae</taxon>
        <taxon>Acanthosepion</taxon>
    </lineage>
</organism>
<feature type="transmembrane region" description="Helical" evidence="1">
    <location>
        <begin position="104"/>
        <end position="130"/>
    </location>
</feature>